<evidence type="ECO:0000313" key="3">
    <source>
        <dbReference type="Proteomes" id="UP000325081"/>
    </source>
</evidence>
<sequence length="152" mass="17055">MEYKKEIKIDKIGLRIQAQPIKLGCAQIKSGKPFFRSCSTPTERPSFGQNHNSRSSHPNPHPSRPEEKFHSKTRAALAASETDSMWRPVATASSRFYQVQQLNFWNGKIKKNGNITVEPNSPIPNSEQLGWTGCDFLAGRMFHYAAVGLGPR</sequence>
<proteinExistence type="predicted"/>
<evidence type="ECO:0000313" key="2">
    <source>
        <dbReference type="EMBL" id="GER28411.1"/>
    </source>
</evidence>
<evidence type="ECO:0000256" key="1">
    <source>
        <dbReference type="SAM" id="MobiDB-lite"/>
    </source>
</evidence>
<reference evidence="3" key="1">
    <citation type="journal article" date="2019" name="Curr. Biol.">
        <title>Genome Sequence of Striga asiatica Provides Insight into the Evolution of Plant Parasitism.</title>
        <authorList>
            <person name="Yoshida S."/>
            <person name="Kim S."/>
            <person name="Wafula E.K."/>
            <person name="Tanskanen J."/>
            <person name="Kim Y.M."/>
            <person name="Honaas L."/>
            <person name="Yang Z."/>
            <person name="Spallek T."/>
            <person name="Conn C.E."/>
            <person name="Ichihashi Y."/>
            <person name="Cheong K."/>
            <person name="Cui S."/>
            <person name="Der J.P."/>
            <person name="Gundlach H."/>
            <person name="Jiao Y."/>
            <person name="Hori C."/>
            <person name="Ishida J.K."/>
            <person name="Kasahara H."/>
            <person name="Kiba T."/>
            <person name="Kim M.S."/>
            <person name="Koo N."/>
            <person name="Laohavisit A."/>
            <person name="Lee Y.H."/>
            <person name="Lumba S."/>
            <person name="McCourt P."/>
            <person name="Mortimer J.C."/>
            <person name="Mutuku J.M."/>
            <person name="Nomura T."/>
            <person name="Sasaki-Sekimoto Y."/>
            <person name="Seto Y."/>
            <person name="Wang Y."/>
            <person name="Wakatake T."/>
            <person name="Sakakibara H."/>
            <person name="Demura T."/>
            <person name="Yamaguchi S."/>
            <person name="Yoneyama K."/>
            <person name="Manabe R.I."/>
            <person name="Nelson D.C."/>
            <person name="Schulman A.H."/>
            <person name="Timko M.P."/>
            <person name="dePamphilis C.W."/>
            <person name="Choi D."/>
            <person name="Shirasu K."/>
        </authorList>
    </citation>
    <scope>NUCLEOTIDE SEQUENCE [LARGE SCALE GENOMIC DNA]</scope>
    <source>
        <strain evidence="3">cv. UVA1</strain>
    </source>
</reference>
<dbReference type="Proteomes" id="UP000325081">
    <property type="component" value="Unassembled WGS sequence"/>
</dbReference>
<feature type="non-terminal residue" evidence="2">
    <location>
        <position position="152"/>
    </location>
</feature>
<name>A0A5A7P6W8_STRAF</name>
<gene>
    <name evidence="2" type="ORF">STAS_04201</name>
</gene>
<comment type="caution">
    <text evidence="2">The sequence shown here is derived from an EMBL/GenBank/DDBJ whole genome shotgun (WGS) entry which is preliminary data.</text>
</comment>
<accession>A0A5A7P6W8</accession>
<feature type="region of interest" description="Disordered" evidence="1">
    <location>
        <begin position="34"/>
        <end position="82"/>
    </location>
</feature>
<feature type="compositionally biased region" description="Polar residues" evidence="1">
    <location>
        <begin position="37"/>
        <end position="49"/>
    </location>
</feature>
<keyword evidence="3" id="KW-1185">Reference proteome</keyword>
<organism evidence="2 3">
    <name type="scientific">Striga asiatica</name>
    <name type="common">Asiatic witchweed</name>
    <name type="synonym">Buchnera asiatica</name>
    <dbReference type="NCBI Taxonomy" id="4170"/>
    <lineage>
        <taxon>Eukaryota</taxon>
        <taxon>Viridiplantae</taxon>
        <taxon>Streptophyta</taxon>
        <taxon>Embryophyta</taxon>
        <taxon>Tracheophyta</taxon>
        <taxon>Spermatophyta</taxon>
        <taxon>Magnoliopsida</taxon>
        <taxon>eudicotyledons</taxon>
        <taxon>Gunneridae</taxon>
        <taxon>Pentapetalae</taxon>
        <taxon>asterids</taxon>
        <taxon>lamiids</taxon>
        <taxon>Lamiales</taxon>
        <taxon>Orobanchaceae</taxon>
        <taxon>Buchnereae</taxon>
        <taxon>Striga</taxon>
    </lineage>
</organism>
<protein>
    <submittedName>
        <fullName evidence="2">Carbohydrate-binding X8 domain superfamily protein</fullName>
    </submittedName>
</protein>
<dbReference type="AlphaFoldDB" id="A0A5A7P6W8"/>
<dbReference type="EMBL" id="BKCP01002558">
    <property type="protein sequence ID" value="GER28411.1"/>
    <property type="molecule type" value="Genomic_DNA"/>
</dbReference>